<proteinExistence type="predicted"/>
<keyword evidence="2" id="KW-1185">Reference proteome</keyword>
<protein>
    <submittedName>
        <fullName evidence="1">Uncharacterized protein</fullName>
    </submittedName>
</protein>
<dbReference type="Proteomes" id="UP000472240">
    <property type="component" value="Chromosome 13"/>
</dbReference>
<dbReference type="Ensembl" id="ENSRFET00010019067.1">
    <property type="protein sequence ID" value="ENSRFEP00010017489.1"/>
    <property type="gene ID" value="ENSRFEG00010011863.1"/>
</dbReference>
<sequence length="167" mass="17837">MEGQGCGWTVRRQGYWMGLLHRTGPTLCAPAQDLMAPSLSPWQCFSVVGSSTFPSGGWMVGATMPWAERAGTMRSASPLWLPWSSTTCSTPCPWWTDTAAAVSSPVCSSPSSPDTPADVHTHLRPHQLLLAQSALVWAVSLAPLPGLPFSRPSPFLAPVPAGTDERH</sequence>
<reference evidence="2" key="3">
    <citation type="submission" date="2018-12" db="EMBL/GenBank/DDBJ databases">
        <title>G10K-VGP greater horseshoe bat female genome, primary haplotype.</title>
        <authorList>
            <person name="Teeling E."/>
            <person name="Myers G."/>
            <person name="Vernes S."/>
            <person name="Pippel M."/>
            <person name="Winkler S."/>
            <person name="Fedrigo O."/>
            <person name="Rhie A."/>
            <person name="Koren S."/>
            <person name="Phillippy A."/>
            <person name="Lewin H."/>
            <person name="Damas J."/>
            <person name="Howe K."/>
            <person name="Mountcastle J."/>
            <person name="Jarvis E.D."/>
        </authorList>
    </citation>
    <scope>NUCLEOTIDE SEQUENCE [LARGE SCALE GENOMIC DNA]</scope>
</reference>
<organism evidence="1 2">
    <name type="scientific">Rhinolophus ferrumequinum</name>
    <name type="common">Greater horseshoe bat</name>
    <dbReference type="NCBI Taxonomy" id="59479"/>
    <lineage>
        <taxon>Eukaryota</taxon>
        <taxon>Metazoa</taxon>
        <taxon>Chordata</taxon>
        <taxon>Craniata</taxon>
        <taxon>Vertebrata</taxon>
        <taxon>Euteleostomi</taxon>
        <taxon>Mammalia</taxon>
        <taxon>Eutheria</taxon>
        <taxon>Laurasiatheria</taxon>
        <taxon>Chiroptera</taxon>
        <taxon>Yinpterochiroptera</taxon>
        <taxon>Rhinolophoidea</taxon>
        <taxon>Rhinolophidae</taxon>
        <taxon>Rhinolophinae</taxon>
        <taxon>Rhinolophus</taxon>
    </lineage>
</organism>
<dbReference type="AlphaFoldDB" id="A0A671EVV4"/>
<name>A0A671EVV4_RHIFE</name>
<dbReference type="GeneTree" id="ENSGT00910000146589"/>
<reference evidence="1 2" key="1">
    <citation type="journal article" date="2015" name="Annu Rev Anim Biosci">
        <title>The Genome 10K Project: a way forward.</title>
        <authorList>
            <person name="Koepfli K.P."/>
            <person name="Paten B."/>
            <person name="O'Brien S.J."/>
            <person name="Koepfli K.P."/>
            <person name="Paten B."/>
            <person name="Antunes A."/>
            <person name="Belov K."/>
            <person name="Bustamante C."/>
            <person name="Castoe T.A."/>
            <person name="Clawson H."/>
            <person name="Crawford A.J."/>
            <person name="Diekhans M."/>
            <person name="Distel D."/>
            <person name="Durbin R."/>
            <person name="Earl D."/>
            <person name="Fujita M.K."/>
            <person name="Gamble T."/>
            <person name="Georges A."/>
            <person name="Gemmell N."/>
            <person name="Gilbert M.T."/>
            <person name="Graves J.M."/>
            <person name="Green R.E."/>
            <person name="Hickey G."/>
            <person name="Jarvis E.D."/>
            <person name="Johnson W."/>
            <person name="Komissarov A."/>
            <person name="Korf I."/>
            <person name="Kuhn R."/>
            <person name="Larkin D.M."/>
            <person name="Lewin H."/>
            <person name="Lopez J.V."/>
            <person name="Ma J."/>
            <person name="Marques-Bonet T."/>
            <person name="Miller W."/>
            <person name="Murphy R."/>
            <person name="Pevzner P."/>
            <person name="Shapiro B."/>
            <person name="Steiner C."/>
            <person name="Tamazian G."/>
            <person name="Venkatesh B."/>
            <person name="Wang J."/>
            <person name="Wayne R."/>
            <person name="Wiley E."/>
            <person name="Yang H."/>
            <person name="Zhang G."/>
            <person name="Haussler D."/>
            <person name="Ryder O."/>
            <person name="O'Brien S.J."/>
        </authorList>
    </citation>
    <scope>NUCLEOTIDE SEQUENCE</scope>
</reference>
<dbReference type="InParanoid" id="A0A671EVV4"/>
<reference evidence="1 2" key="2">
    <citation type="journal article" date="2018" name="Annu Rev Anim Biosci">
        <title>Bat Biology, Genomes, and the Bat1K Project: To Generate Chromosome-Level Genomes for All Living Bat Species.</title>
        <authorList>
            <person name="Teeling E.C."/>
            <person name="Vernes S.C."/>
            <person name="Davalos L.M."/>
            <person name="Ray D.A."/>
            <person name="Gilbert M.T.P."/>
            <person name="Myers E."/>
        </authorList>
    </citation>
    <scope>NUCLEOTIDE SEQUENCE</scope>
</reference>
<evidence type="ECO:0000313" key="1">
    <source>
        <dbReference type="Ensembl" id="ENSRFEP00010017489.1"/>
    </source>
</evidence>
<evidence type="ECO:0000313" key="2">
    <source>
        <dbReference type="Proteomes" id="UP000472240"/>
    </source>
</evidence>
<reference evidence="1" key="4">
    <citation type="submission" date="2025-08" db="UniProtKB">
        <authorList>
            <consortium name="Ensembl"/>
        </authorList>
    </citation>
    <scope>IDENTIFICATION</scope>
</reference>
<reference evidence="1" key="5">
    <citation type="submission" date="2025-09" db="UniProtKB">
        <authorList>
            <consortium name="Ensembl"/>
        </authorList>
    </citation>
    <scope>IDENTIFICATION</scope>
</reference>
<accession>A0A671EVV4</accession>